<dbReference type="EMBL" id="BMNQ01000074">
    <property type="protein sequence ID" value="GGK07409.1"/>
    <property type="molecule type" value="Genomic_DNA"/>
</dbReference>
<proteinExistence type="inferred from homology"/>
<dbReference type="PANTHER" id="PTHR11851:SF49">
    <property type="entry name" value="MITOCHONDRIAL-PROCESSING PEPTIDASE SUBUNIT ALPHA"/>
    <property type="match status" value="1"/>
</dbReference>
<dbReference type="InterPro" id="IPR011249">
    <property type="entry name" value="Metalloenz_LuxS/M16"/>
</dbReference>
<name>A0A917Q282_9BACI</name>
<feature type="domain" description="Peptidase M16 N-terminal" evidence="2">
    <location>
        <begin position="18"/>
        <end position="153"/>
    </location>
</feature>
<dbReference type="GO" id="GO:0046872">
    <property type="term" value="F:metal ion binding"/>
    <property type="evidence" value="ECO:0007669"/>
    <property type="project" value="InterPro"/>
</dbReference>
<dbReference type="InterPro" id="IPR011765">
    <property type="entry name" value="Pept_M16_N"/>
</dbReference>
<evidence type="ECO:0000256" key="1">
    <source>
        <dbReference type="ARBA" id="ARBA00007261"/>
    </source>
</evidence>
<dbReference type="PANTHER" id="PTHR11851">
    <property type="entry name" value="METALLOPROTEASE"/>
    <property type="match status" value="1"/>
</dbReference>
<protein>
    <submittedName>
        <fullName evidence="4">Peptidase M16</fullName>
    </submittedName>
</protein>
<evidence type="ECO:0000313" key="5">
    <source>
        <dbReference type="Proteomes" id="UP000658382"/>
    </source>
</evidence>
<feature type="domain" description="Peptidase M16 C-terminal" evidence="3">
    <location>
        <begin position="160"/>
        <end position="349"/>
    </location>
</feature>
<gene>
    <name evidence="4" type="ORF">GCM10007063_32430</name>
</gene>
<dbReference type="AlphaFoldDB" id="A0A917Q282"/>
<reference evidence="4" key="1">
    <citation type="journal article" date="2014" name="Int. J. Syst. Evol. Microbiol.">
        <title>Complete genome sequence of Corynebacterium casei LMG S-19264T (=DSM 44701T), isolated from a smear-ripened cheese.</title>
        <authorList>
            <consortium name="US DOE Joint Genome Institute (JGI-PGF)"/>
            <person name="Walter F."/>
            <person name="Albersmeier A."/>
            <person name="Kalinowski J."/>
            <person name="Ruckert C."/>
        </authorList>
    </citation>
    <scope>NUCLEOTIDE SEQUENCE</scope>
    <source>
        <strain evidence="4">JCM 12580</strain>
    </source>
</reference>
<dbReference type="Pfam" id="PF05193">
    <property type="entry name" value="Peptidase_M16_C"/>
    <property type="match status" value="1"/>
</dbReference>
<comment type="caution">
    <text evidence="4">The sequence shown here is derived from an EMBL/GenBank/DDBJ whole genome shotgun (WGS) entry which is preliminary data.</text>
</comment>
<dbReference type="SUPFAM" id="SSF63411">
    <property type="entry name" value="LuxS/MPP-like metallohydrolase"/>
    <property type="match status" value="2"/>
</dbReference>
<dbReference type="Pfam" id="PF00675">
    <property type="entry name" value="Peptidase_M16"/>
    <property type="match status" value="1"/>
</dbReference>
<dbReference type="Gene3D" id="3.30.830.10">
    <property type="entry name" value="Metalloenzyme, LuxS/M16 peptidase-like"/>
    <property type="match status" value="2"/>
</dbReference>
<comment type="similarity">
    <text evidence="1">Belongs to the peptidase M16 family.</text>
</comment>
<evidence type="ECO:0000313" key="4">
    <source>
        <dbReference type="EMBL" id="GGK07409.1"/>
    </source>
</evidence>
<evidence type="ECO:0000259" key="3">
    <source>
        <dbReference type="Pfam" id="PF05193"/>
    </source>
</evidence>
<accession>A0A917Q282</accession>
<dbReference type="InterPro" id="IPR007863">
    <property type="entry name" value="Peptidase_M16_C"/>
</dbReference>
<sequence>MLTTTQSEPEFVLDPVSTKDIVSFSFMVKVGVVNEEIDENGISHLLEHVILRGTNKVQLDNYFEKIGGKYNAFTGREFTCYYAKVLKEDFHEAFSLLSDYVFNPSFTEEDLFIEKKIINEEILHYEDNIMQKVKDRALFIATRNHPVSYDILGSYESLSNINLDHVYSYHRRHYDPSNIVISISGNFEPERIQTLKNDLKSKIKSTQSDKFIISTKETNETNINEVKPNFNYGDFREKNNKANKSYICHLYNGFSRFEFDKLLPLEIINYSLSGSRMAILNQALREKGGYVYSLYSYPIIFQGGGLLGLVTATNPNNENEVLNLINQTIKSITKNGIPNDLFISAKKGLRSAFVFELENTLDRMFFYGREALFGEKHYDNFEDKLNNLDIKTVNDMLHEIFESGQFSLVSSGTNNV</sequence>
<keyword evidence="5" id="KW-1185">Reference proteome</keyword>
<dbReference type="RefSeq" id="WP_188634156.1">
    <property type="nucleotide sequence ID" value="NZ_BMNQ01000074.1"/>
</dbReference>
<organism evidence="4 5">
    <name type="scientific">Lentibacillus kapialis</name>
    <dbReference type="NCBI Taxonomy" id="340214"/>
    <lineage>
        <taxon>Bacteria</taxon>
        <taxon>Bacillati</taxon>
        <taxon>Bacillota</taxon>
        <taxon>Bacilli</taxon>
        <taxon>Bacillales</taxon>
        <taxon>Bacillaceae</taxon>
        <taxon>Lentibacillus</taxon>
    </lineage>
</organism>
<evidence type="ECO:0000259" key="2">
    <source>
        <dbReference type="Pfam" id="PF00675"/>
    </source>
</evidence>
<dbReference type="Proteomes" id="UP000658382">
    <property type="component" value="Unassembled WGS sequence"/>
</dbReference>
<dbReference type="InterPro" id="IPR050361">
    <property type="entry name" value="MPP/UQCRC_Complex"/>
</dbReference>
<reference evidence="4" key="2">
    <citation type="submission" date="2020-09" db="EMBL/GenBank/DDBJ databases">
        <authorList>
            <person name="Sun Q."/>
            <person name="Ohkuma M."/>
        </authorList>
    </citation>
    <scope>NUCLEOTIDE SEQUENCE</scope>
    <source>
        <strain evidence="4">JCM 12580</strain>
    </source>
</reference>